<reference evidence="2" key="2">
    <citation type="journal article" date="2015" name="Data Brief">
        <title>Shoot transcriptome of the giant reed, Arundo donax.</title>
        <authorList>
            <person name="Barrero R.A."/>
            <person name="Guerrero F.D."/>
            <person name="Moolhuijzen P."/>
            <person name="Goolsby J.A."/>
            <person name="Tidwell J."/>
            <person name="Bellgard S.E."/>
            <person name="Bellgard M.I."/>
        </authorList>
    </citation>
    <scope>NUCLEOTIDE SEQUENCE</scope>
    <source>
        <tissue evidence="2">Shoot tissue taken approximately 20 cm above the soil surface</tissue>
    </source>
</reference>
<accession>A0A0A9FDZ5</accession>
<evidence type="ECO:0000313" key="2">
    <source>
        <dbReference type="EMBL" id="JAE08351.1"/>
    </source>
</evidence>
<dbReference type="AlphaFoldDB" id="A0A0A9FDZ5"/>
<organism evidence="2">
    <name type="scientific">Arundo donax</name>
    <name type="common">Giant reed</name>
    <name type="synonym">Donax arundinaceus</name>
    <dbReference type="NCBI Taxonomy" id="35708"/>
    <lineage>
        <taxon>Eukaryota</taxon>
        <taxon>Viridiplantae</taxon>
        <taxon>Streptophyta</taxon>
        <taxon>Embryophyta</taxon>
        <taxon>Tracheophyta</taxon>
        <taxon>Spermatophyta</taxon>
        <taxon>Magnoliopsida</taxon>
        <taxon>Liliopsida</taxon>
        <taxon>Poales</taxon>
        <taxon>Poaceae</taxon>
        <taxon>PACMAD clade</taxon>
        <taxon>Arundinoideae</taxon>
        <taxon>Arundineae</taxon>
        <taxon>Arundo</taxon>
    </lineage>
</organism>
<feature type="compositionally biased region" description="Low complexity" evidence="1">
    <location>
        <begin position="11"/>
        <end position="24"/>
    </location>
</feature>
<feature type="compositionally biased region" description="Basic residues" evidence="1">
    <location>
        <begin position="1"/>
        <end position="10"/>
    </location>
</feature>
<name>A0A0A9FDZ5_ARUDO</name>
<evidence type="ECO:0000256" key="1">
    <source>
        <dbReference type="SAM" id="MobiDB-lite"/>
    </source>
</evidence>
<sequence>MARSSQRRTRSASALSLCAAAPWSAPQPPRALASR</sequence>
<reference evidence="2" key="1">
    <citation type="submission" date="2014-09" db="EMBL/GenBank/DDBJ databases">
        <authorList>
            <person name="Magalhaes I.L.F."/>
            <person name="Oliveira U."/>
            <person name="Santos F.R."/>
            <person name="Vidigal T.H.D.A."/>
            <person name="Brescovit A.D."/>
            <person name="Santos A.J."/>
        </authorList>
    </citation>
    <scope>NUCLEOTIDE SEQUENCE</scope>
    <source>
        <tissue evidence="2">Shoot tissue taken approximately 20 cm above the soil surface</tissue>
    </source>
</reference>
<proteinExistence type="predicted"/>
<feature type="region of interest" description="Disordered" evidence="1">
    <location>
        <begin position="1"/>
        <end position="35"/>
    </location>
</feature>
<dbReference type="EMBL" id="GBRH01189545">
    <property type="protein sequence ID" value="JAE08351.1"/>
    <property type="molecule type" value="Transcribed_RNA"/>
</dbReference>
<protein>
    <submittedName>
        <fullName evidence="2">Uncharacterized protein</fullName>
    </submittedName>
</protein>